<dbReference type="FunFam" id="2.60.40.60:FF:000020">
    <property type="entry name" value="Dachsous cadherin-related 1b"/>
    <property type="match status" value="1"/>
</dbReference>
<dbReference type="OrthoDB" id="6252479at2759"/>
<dbReference type="GO" id="GO:0005509">
    <property type="term" value="F:calcium ion binding"/>
    <property type="evidence" value="ECO:0007669"/>
    <property type="project" value="UniProtKB-UniRule"/>
</dbReference>
<keyword evidence="3" id="KW-0677">Repeat</keyword>
<dbReference type="CDD" id="cd11304">
    <property type="entry name" value="Cadherin_repeat"/>
    <property type="match status" value="3"/>
</dbReference>
<dbReference type="RefSeq" id="XP_023932999.1">
    <property type="nucleotide sequence ID" value="XM_024077231.1"/>
</dbReference>
<dbReference type="SUPFAM" id="SSF49313">
    <property type="entry name" value="Cadherin-like"/>
    <property type="match status" value="3"/>
</dbReference>
<comment type="subcellular location">
    <subcellularLocation>
        <location evidence="1">Membrane</location>
    </subcellularLocation>
</comment>
<dbReference type="PANTHER" id="PTHR24026:SF133">
    <property type="entry name" value="CADHERIN-RELATED FAMILY MEMBER 2"/>
    <property type="match status" value="1"/>
</dbReference>
<organism evidence="10 11">
    <name type="scientific">Lingula anatina</name>
    <name type="common">Brachiopod</name>
    <name type="synonym">Lingula unguis</name>
    <dbReference type="NCBI Taxonomy" id="7574"/>
    <lineage>
        <taxon>Eukaryota</taxon>
        <taxon>Metazoa</taxon>
        <taxon>Spiralia</taxon>
        <taxon>Lophotrochozoa</taxon>
        <taxon>Brachiopoda</taxon>
        <taxon>Linguliformea</taxon>
        <taxon>Lingulata</taxon>
        <taxon>Lingulida</taxon>
        <taxon>Linguloidea</taxon>
        <taxon>Lingulidae</taxon>
        <taxon>Lingula</taxon>
    </lineage>
</organism>
<evidence type="ECO:0000313" key="11">
    <source>
        <dbReference type="RefSeq" id="XP_023932999.1"/>
    </source>
</evidence>
<protein>
    <submittedName>
        <fullName evidence="11">Protocadherin-16-like</fullName>
    </submittedName>
</protein>
<dbReference type="SMART" id="SM00112">
    <property type="entry name" value="CA"/>
    <property type="match status" value="3"/>
</dbReference>
<dbReference type="KEGG" id="lak:112042526"/>
<dbReference type="InterPro" id="IPR015919">
    <property type="entry name" value="Cadherin-like_sf"/>
</dbReference>
<dbReference type="Gene3D" id="2.60.40.60">
    <property type="entry name" value="Cadherins"/>
    <property type="match status" value="3"/>
</dbReference>
<evidence type="ECO:0000256" key="4">
    <source>
        <dbReference type="ARBA" id="ARBA00022837"/>
    </source>
</evidence>
<evidence type="ECO:0000256" key="6">
    <source>
        <dbReference type="ARBA" id="ARBA00023136"/>
    </source>
</evidence>
<reference evidence="11" key="1">
    <citation type="submission" date="2025-08" db="UniProtKB">
        <authorList>
            <consortium name="RefSeq"/>
        </authorList>
    </citation>
    <scope>IDENTIFICATION</scope>
    <source>
        <tissue evidence="11">Gonads</tissue>
    </source>
</reference>
<dbReference type="InterPro" id="IPR002126">
    <property type="entry name" value="Cadherin-like_dom"/>
</dbReference>
<dbReference type="Proteomes" id="UP000085678">
    <property type="component" value="Unplaced"/>
</dbReference>
<evidence type="ECO:0000313" key="10">
    <source>
        <dbReference type="Proteomes" id="UP000085678"/>
    </source>
</evidence>
<gene>
    <name evidence="11" type="primary">LOC112042526</name>
</gene>
<dbReference type="AlphaFoldDB" id="A0A2R2MRW7"/>
<dbReference type="PRINTS" id="PR00205">
    <property type="entry name" value="CADHERIN"/>
</dbReference>
<dbReference type="GO" id="GO:0016020">
    <property type="term" value="C:membrane"/>
    <property type="evidence" value="ECO:0007669"/>
    <property type="project" value="UniProtKB-SubCell"/>
</dbReference>
<keyword evidence="4 7" id="KW-0106">Calcium</keyword>
<evidence type="ECO:0000256" key="1">
    <source>
        <dbReference type="ARBA" id="ARBA00004370"/>
    </source>
</evidence>
<dbReference type="Pfam" id="PF00028">
    <property type="entry name" value="Cadherin"/>
    <property type="match status" value="2"/>
</dbReference>
<evidence type="ECO:0000256" key="7">
    <source>
        <dbReference type="PROSITE-ProRule" id="PRU00043"/>
    </source>
</evidence>
<evidence type="ECO:0000256" key="2">
    <source>
        <dbReference type="ARBA" id="ARBA00022692"/>
    </source>
</evidence>
<dbReference type="InParanoid" id="A0A2R2MRW7"/>
<evidence type="ECO:0000256" key="5">
    <source>
        <dbReference type="ARBA" id="ARBA00022989"/>
    </source>
</evidence>
<feature type="transmembrane region" description="Helical" evidence="8">
    <location>
        <begin position="463"/>
        <end position="486"/>
    </location>
</feature>
<name>A0A2R2MRW7_LINAN</name>
<keyword evidence="5 8" id="KW-1133">Transmembrane helix</keyword>
<dbReference type="GO" id="GO:0007156">
    <property type="term" value="P:homophilic cell adhesion via plasma membrane adhesion molecules"/>
    <property type="evidence" value="ECO:0007669"/>
    <property type="project" value="InterPro"/>
</dbReference>
<sequence length="541" mass="60982">MQFNINESSTLLRKGDGIQFNITENTAPNTFVTQVIASDPDSGEAGVITYQFLSGDTHPDHQYFRIGPTSGRIVTTDKVLDRETKEVYELIVIARDNGVPPQEAHRRLLVRLRDLDDNQPTFRDCRDLRDPVTVSVMENQPPETEVAIVEGCDADLSPNNVMAYRITCGDSEVFSLDPNSGRLATKRILDRELKASYELCIQVLDPSRDTPVATSGSAVIRYIINVLDEDDEPPRFDRGTGKIVTTTVLDTALYHSEVTKVYAHDPDLVGKDKILYSITDINYVRNKYPPNRDVRSAFIIDKNTGMIRTNFSQFTDFINGFFNISVQVRDAKNRRDTAQVLVYVIKDYEKLKFVFDEDPNKVKDKLDDFLKELVPIVGFEVKPDDISHHVDENGNINANKTDVCFHAVKGSEVKPKHQTRKELQNSQNYELQRLYALNGVSGVENCVNPTALAQTTNFGGYSWLWWLLVALAALLILLAIIGIILLCCCWNSYQKAAGAPYIPEATNPVLYSREMEWQEGTMSYTDPGPGGYGNYTYQVQF</sequence>
<feature type="domain" description="Cadherin" evidence="9">
    <location>
        <begin position="128"/>
        <end position="236"/>
    </location>
</feature>
<keyword evidence="10" id="KW-1185">Reference proteome</keyword>
<accession>A0A2R2MRW7</accession>
<dbReference type="PROSITE" id="PS50268">
    <property type="entry name" value="CADHERIN_2"/>
    <property type="match status" value="3"/>
</dbReference>
<dbReference type="GeneID" id="112042526"/>
<evidence type="ECO:0000259" key="9">
    <source>
        <dbReference type="PROSITE" id="PS50268"/>
    </source>
</evidence>
<proteinExistence type="predicted"/>
<feature type="domain" description="Cadherin" evidence="9">
    <location>
        <begin position="22"/>
        <end position="122"/>
    </location>
</feature>
<dbReference type="PANTHER" id="PTHR24026">
    <property type="entry name" value="FAT ATYPICAL CADHERIN-RELATED"/>
    <property type="match status" value="1"/>
</dbReference>
<keyword evidence="2 8" id="KW-0812">Transmembrane</keyword>
<feature type="domain" description="Cadherin" evidence="9">
    <location>
        <begin position="240"/>
        <end position="355"/>
    </location>
</feature>
<evidence type="ECO:0000256" key="8">
    <source>
        <dbReference type="SAM" id="Phobius"/>
    </source>
</evidence>
<keyword evidence="6 8" id="KW-0472">Membrane</keyword>
<evidence type="ECO:0000256" key="3">
    <source>
        <dbReference type="ARBA" id="ARBA00022737"/>
    </source>
</evidence>